<dbReference type="PIRSF" id="PIRSF000498">
    <property type="entry name" value="Riboflavin_syn_A"/>
    <property type="match status" value="1"/>
</dbReference>
<dbReference type="RefSeq" id="WP_184619887.1">
    <property type="nucleotide sequence ID" value="NZ_JACHEX010000005.1"/>
</dbReference>
<dbReference type="Gene3D" id="2.40.30.20">
    <property type="match status" value="2"/>
</dbReference>
<organism evidence="4 5">
    <name type="scientific">Thermosipho japonicus</name>
    <dbReference type="NCBI Taxonomy" id="90323"/>
    <lineage>
        <taxon>Bacteria</taxon>
        <taxon>Thermotogati</taxon>
        <taxon>Thermotogota</taxon>
        <taxon>Thermotogae</taxon>
        <taxon>Thermotogales</taxon>
        <taxon>Fervidobacteriaceae</taxon>
        <taxon>Thermosipho</taxon>
    </lineage>
</organism>
<sequence>MFTGIIEYVAKDFKIVGNTLEIKLPISCNVGDSVSVNGICLTVKEVKEDVCYFDLGYETIGKTNIKKAKYLNIERALKIGDRLNGHFVLGHVDGVVTFLGRKAMNSGILYKFSMPKENYAIKRKGSISLNGISLTIANVSLDSFEVQVITFTNENTNLKYLKTGDIVNYEIDVFARYRGGMF</sequence>
<evidence type="ECO:0000313" key="5">
    <source>
        <dbReference type="Proteomes" id="UP000555828"/>
    </source>
</evidence>
<evidence type="ECO:0000256" key="2">
    <source>
        <dbReference type="PROSITE-ProRule" id="PRU00524"/>
    </source>
</evidence>
<keyword evidence="4" id="KW-0808">Transferase</keyword>
<name>A0A841GHV9_9BACT</name>
<dbReference type="GO" id="GO:0004746">
    <property type="term" value="F:riboflavin synthase activity"/>
    <property type="evidence" value="ECO:0007669"/>
    <property type="project" value="UniProtKB-EC"/>
</dbReference>
<dbReference type="InterPro" id="IPR023366">
    <property type="entry name" value="ATP_synth_asu-like_sf"/>
</dbReference>
<dbReference type="AlphaFoldDB" id="A0A841GHV9"/>
<dbReference type="InterPro" id="IPR001783">
    <property type="entry name" value="Lumazine-bd"/>
</dbReference>
<evidence type="ECO:0000259" key="3">
    <source>
        <dbReference type="PROSITE" id="PS51177"/>
    </source>
</evidence>
<evidence type="ECO:0000256" key="1">
    <source>
        <dbReference type="ARBA" id="ARBA00022737"/>
    </source>
</evidence>
<dbReference type="SUPFAM" id="SSF63380">
    <property type="entry name" value="Riboflavin synthase domain-like"/>
    <property type="match status" value="2"/>
</dbReference>
<feature type="repeat" description="Lumazine-binding" evidence="2">
    <location>
        <begin position="1"/>
        <end position="86"/>
    </location>
</feature>
<accession>A0A841GHV9</accession>
<dbReference type="InterPro" id="IPR026017">
    <property type="entry name" value="Lumazine-bd_dom"/>
</dbReference>
<proteinExistence type="predicted"/>
<dbReference type="PANTHER" id="PTHR21098:SF0">
    <property type="entry name" value="RIBOFLAVIN SYNTHASE"/>
    <property type="match status" value="1"/>
</dbReference>
<dbReference type="Proteomes" id="UP000555828">
    <property type="component" value="Unassembled WGS sequence"/>
</dbReference>
<keyword evidence="1" id="KW-0677">Repeat</keyword>
<protein>
    <submittedName>
        <fullName evidence="4">Riboflavin synthase</fullName>
        <ecNumber evidence="4">2.5.1.9</ecNumber>
    </submittedName>
</protein>
<dbReference type="PROSITE" id="PS51177">
    <property type="entry name" value="LUMAZINE_BIND"/>
    <property type="match status" value="2"/>
</dbReference>
<reference evidence="4 5" key="1">
    <citation type="submission" date="2020-08" db="EMBL/GenBank/DDBJ databases">
        <title>Genomic Encyclopedia of Type Strains, Phase IV (KMG-IV): sequencing the most valuable type-strain genomes for metagenomic binning, comparative biology and taxonomic classification.</title>
        <authorList>
            <person name="Goeker M."/>
        </authorList>
    </citation>
    <scope>NUCLEOTIDE SEQUENCE [LARGE SCALE GENOMIC DNA]</scope>
    <source>
        <strain evidence="4 5">DSM 13481</strain>
    </source>
</reference>
<dbReference type="GO" id="GO:0009231">
    <property type="term" value="P:riboflavin biosynthetic process"/>
    <property type="evidence" value="ECO:0007669"/>
    <property type="project" value="TreeGrafter"/>
</dbReference>
<feature type="domain" description="Lumazine-binding" evidence="3">
    <location>
        <begin position="1"/>
        <end position="86"/>
    </location>
</feature>
<feature type="domain" description="Lumazine-binding" evidence="3">
    <location>
        <begin position="87"/>
        <end position="182"/>
    </location>
</feature>
<gene>
    <name evidence="4" type="ORF">HNP65_001770</name>
</gene>
<dbReference type="EMBL" id="JACHEX010000005">
    <property type="protein sequence ID" value="MBB6063306.1"/>
    <property type="molecule type" value="Genomic_DNA"/>
</dbReference>
<dbReference type="Pfam" id="PF00677">
    <property type="entry name" value="Lum_binding"/>
    <property type="match status" value="2"/>
</dbReference>
<comment type="caution">
    <text evidence="4">The sequence shown here is derived from an EMBL/GenBank/DDBJ whole genome shotgun (WGS) entry which is preliminary data.</text>
</comment>
<dbReference type="EC" id="2.5.1.9" evidence="4"/>
<dbReference type="NCBIfam" id="NF006767">
    <property type="entry name" value="PRK09289.1"/>
    <property type="match status" value="1"/>
</dbReference>
<keyword evidence="5" id="KW-1185">Reference proteome</keyword>
<dbReference type="PANTHER" id="PTHR21098">
    <property type="entry name" value="RIBOFLAVIN SYNTHASE ALPHA CHAIN"/>
    <property type="match status" value="1"/>
</dbReference>
<dbReference type="CDD" id="cd00402">
    <property type="entry name" value="Riboflavin_synthase_like"/>
    <property type="match status" value="1"/>
</dbReference>
<evidence type="ECO:0000313" key="4">
    <source>
        <dbReference type="EMBL" id="MBB6063306.1"/>
    </source>
</evidence>
<dbReference type="InterPro" id="IPR017938">
    <property type="entry name" value="Riboflavin_synthase-like_b-brl"/>
</dbReference>
<feature type="repeat" description="Lumazine-binding" evidence="2">
    <location>
        <begin position="87"/>
        <end position="182"/>
    </location>
</feature>